<feature type="domain" description="ChsH2 C-terminal OB-fold" evidence="1">
    <location>
        <begin position="65"/>
        <end position="124"/>
    </location>
</feature>
<feature type="domain" description="ChsH2 rubredoxin-like zinc ribbon" evidence="2">
    <location>
        <begin position="26"/>
        <end position="58"/>
    </location>
</feature>
<sequence length="149" mass="15619">MSGTTGASSLPGPPPAPADAVTEAFWQATREGTLSVQHCPACGGHQHPPRVLCVHCGGIDGLRQVPVRGAAVLDSFTTVHRAPDGRAVPYTVGRVRLAEGPVLLAPVLGDPDSFRCDQPVRLVWLSLPDGRRQPAFTPAPDAPPDEPEP</sequence>
<evidence type="ECO:0000313" key="3">
    <source>
        <dbReference type="EMBL" id="WLQ55166.1"/>
    </source>
</evidence>
<dbReference type="Pfam" id="PF12172">
    <property type="entry name" value="zf-ChsH2"/>
    <property type="match status" value="1"/>
</dbReference>
<protein>
    <submittedName>
        <fullName evidence="3">OB-fold domain-containing protein</fullName>
    </submittedName>
</protein>
<name>A0ABY9IKM1_9ACTN</name>
<dbReference type="Pfam" id="PF01796">
    <property type="entry name" value="OB_ChsH2_C"/>
    <property type="match status" value="1"/>
</dbReference>
<keyword evidence="4" id="KW-1185">Reference proteome</keyword>
<evidence type="ECO:0000259" key="2">
    <source>
        <dbReference type="Pfam" id="PF12172"/>
    </source>
</evidence>
<dbReference type="InterPro" id="IPR052513">
    <property type="entry name" value="Thioester_dehydratase-like"/>
</dbReference>
<dbReference type="InterPro" id="IPR002878">
    <property type="entry name" value="ChsH2_C"/>
</dbReference>
<reference evidence="3 4" key="1">
    <citation type="submission" date="2023-03" db="EMBL/GenBank/DDBJ databases">
        <title>Isolation and description of six Streptomyces strains from soil environments, able to metabolize different microbial glucans.</title>
        <authorList>
            <person name="Widen T."/>
            <person name="Larsbrink J."/>
        </authorList>
    </citation>
    <scope>NUCLEOTIDE SEQUENCE [LARGE SCALE GENOMIC DNA]</scope>
    <source>
        <strain evidence="3 4">Alt2</strain>
    </source>
</reference>
<gene>
    <name evidence="3" type="ORF">P8A19_06795</name>
</gene>
<dbReference type="Gene3D" id="6.10.30.10">
    <property type="match status" value="1"/>
</dbReference>
<dbReference type="SUPFAM" id="SSF50249">
    <property type="entry name" value="Nucleic acid-binding proteins"/>
    <property type="match status" value="1"/>
</dbReference>
<accession>A0ABY9IKM1</accession>
<evidence type="ECO:0000259" key="1">
    <source>
        <dbReference type="Pfam" id="PF01796"/>
    </source>
</evidence>
<evidence type="ECO:0000313" key="4">
    <source>
        <dbReference type="Proteomes" id="UP001235744"/>
    </source>
</evidence>
<dbReference type="InterPro" id="IPR012340">
    <property type="entry name" value="NA-bd_OB-fold"/>
</dbReference>
<organism evidence="3 4">
    <name type="scientific">Streptomyces poriferorum</name>
    <dbReference type="NCBI Taxonomy" id="2798799"/>
    <lineage>
        <taxon>Bacteria</taxon>
        <taxon>Bacillati</taxon>
        <taxon>Actinomycetota</taxon>
        <taxon>Actinomycetes</taxon>
        <taxon>Kitasatosporales</taxon>
        <taxon>Streptomycetaceae</taxon>
        <taxon>Streptomyces</taxon>
    </lineage>
</organism>
<dbReference type="PANTHER" id="PTHR34075">
    <property type="entry name" value="BLR3430 PROTEIN"/>
    <property type="match status" value="1"/>
</dbReference>
<dbReference type="InterPro" id="IPR022002">
    <property type="entry name" value="ChsH2_Znr"/>
</dbReference>
<proteinExistence type="predicted"/>
<dbReference type="Proteomes" id="UP001235744">
    <property type="component" value="Chromosome"/>
</dbReference>
<dbReference type="PANTHER" id="PTHR34075:SF5">
    <property type="entry name" value="BLR3430 PROTEIN"/>
    <property type="match status" value="1"/>
</dbReference>
<dbReference type="EMBL" id="CP120988">
    <property type="protein sequence ID" value="WLQ55166.1"/>
    <property type="molecule type" value="Genomic_DNA"/>
</dbReference>
<dbReference type="RefSeq" id="WP_306106012.1">
    <property type="nucleotide sequence ID" value="NZ_CP120988.1"/>
</dbReference>